<comment type="caution">
    <text evidence="2">The sequence shown here is derived from an EMBL/GenBank/DDBJ whole genome shotgun (WGS) entry which is preliminary data.</text>
</comment>
<dbReference type="Proteomes" id="UP000241346">
    <property type="component" value="Unassembled WGS sequence"/>
</dbReference>
<keyword evidence="1" id="KW-0812">Transmembrane</keyword>
<dbReference type="EMBL" id="PYMB01000003">
    <property type="protein sequence ID" value="PSW13334.1"/>
    <property type="molecule type" value="Genomic_DNA"/>
</dbReference>
<evidence type="ECO:0008006" key="4">
    <source>
        <dbReference type="Google" id="ProtNLM"/>
    </source>
</evidence>
<evidence type="ECO:0000256" key="1">
    <source>
        <dbReference type="SAM" id="Phobius"/>
    </source>
</evidence>
<keyword evidence="1" id="KW-1133">Transmembrane helix</keyword>
<evidence type="ECO:0000313" key="2">
    <source>
        <dbReference type="EMBL" id="PSW13334.1"/>
    </source>
</evidence>
<dbReference type="RefSeq" id="WP_107298157.1">
    <property type="nucleotide sequence ID" value="NZ_JAHVIB010000017.1"/>
</dbReference>
<dbReference type="OrthoDB" id="5829442at2"/>
<reference evidence="2 3" key="1">
    <citation type="submission" date="2018-03" db="EMBL/GenBank/DDBJ databases">
        <title>Whole genome sequencing of Histamine producing bacteria.</title>
        <authorList>
            <person name="Butler K."/>
        </authorList>
    </citation>
    <scope>NUCLEOTIDE SEQUENCE [LARGE SCALE GENOMIC DNA]</scope>
    <source>
        <strain evidence="2 3">DSM 19138</strain>
    </source>
</reference>
<proteinExistence type="predicted"/>
<feature type="transmembrane region" description="Helical" evidence="1">
    <location>
        <begin position="78"/>
        <end position="95"/>
    </location>
</feature>
<feature type="transmembrane region" description="Helical" evidence="1">
    <location>
        <begin position="21"/>
        <end position="41"/>
    </location>
</feature>
<sequence>MGFIVNWIAWLGASFLPKLVPLIKAIVIHCAIALGFSLVVVEGVNQGFDYFVNKIDASLGGMPSDIVGMMGLLGLDQSINIILTAHLFVLGLKGLSSQKYLPSWRGTGK</sequence>
<protein>
    <recommendedName>
        <fullName evidence="4">DUF2523 domain-containing protein</fullName>
    </recommendedName>
</protein>
<dbReference type="Pfam" id="PF10734">
    <property type="entry name" value="DUF2523"/>
    <property type="match status" value="1"/>
</dbReference>
<dbReference type="InterPro" id="IPR019670">
    <property type="entry name" value="DUF2523"/>
</dbReference>
<name>A0A2T3NFK7_9GAMM</name>
<keyword evidence="1" id="KW-0472">Membrane</keyword>
<evidence type="ECO:0000313" key="3">
    <source>
        <dbReference type="Proteomes" id="UP000241346"/>
    </source>
</evidence>
<dbReference type="AlphaFoldDB" id="A0A2T3NFK7"/>
<gene>
    <name evidence="2" type="ORF">C9J01_10830</name>
</gene>
<accession>A0A2T3NFK7</accession>
<organism evidence="2 3">
    <name type="scientific">Photobacterium rosenbergii</name>
    <dbReference type="NCBI Taxonomy" id="294936"/>
    <lineage>
        <taxon>Bacteria</taxon>
        <taxon>Pseudomonadati</taxon>
        <taxon>Pseudomonadota</taxon>
        <taxon>Gammaproteobacteria</taxon>
        <taxon>Vibrionales</taxon>
        <taxon>Vibrionaceae</taxon>
        <taxon>Photobacterium</taxon>
    </lineage>
</organism>